<keyword evidence="2" id="KW-1185">Reference proteome</keyword>
<organism evidence="1 2">
    <name type="scientific">Aspergillus melleus</name>
    <dbReference type="NCBI Taxonomy" id="138277"/>
    <lineage>
        <taxon>Eukaryota</taxon>
        <taxon>Fungi</taxon>
        <taxon>Dikarya</taxon>
        <taxon>Ascomycota</taxon>
        <taxon>Pezizomycotina</taxon>
        <taxon>Eurotiomycetes</taxon>
        <taxon>Eurotiomycetidae</taxon>
        <taxon>Eurotiales</taxon>
        <taxon>Aspergillaceae</taxon>
        <taxon>Aspergillus</taxon>
        <taxon>Aspergillus subgen. Circumdati</taxon>
    </lineage>
</organism>
<evidence type="ECO:0000313" key="2">
    <source>
        <dbReference type="Proteomes" id="UP001177260"/>
    </source>
</evidence>
<reference evidence="1 2" key="1">
    <citation type="journal article" date="2023" name="ACS Omega">
        <title>Identification of the Neoaspergillic Acid Biosynthesis Gene Cluster by Establishing an In Vitro CRISPR-Ribonucleoprotein Genetic System in Aspergillus melleus.</title>
        <authorList>
            <person name="Yuan B."/>
            <person name="Grau M.F."/>
            <person name="Murata R.M."/>
            <person name="Torok T."/>
            <person name="Venkateswaran K."/>
            <person name="Stajich J.E."/>
            <person name="Wang C.C.C."/>
        </authorList>
    </citation>
    <scope>NUCLEOTIDE SEQUENCE [LARGE SCALE GENOMIC DNA]</scope>
    <source>
        <strain evidence="1 2">IMV 1140</strain>
    </source>
</reference>
<dbReference type="EMBL" id="JAOPJF010000041">
    <property type="protein sequence ID" value="KAK1143290.1"/>
    <property type="molecule type" value="Genomic_DNA"/>
</dbReference>
<sequence>MNGPRGSRGKHRLPPSQSKSRGTMSSEKELKDEDEEDIEELLWESTDDERDFWIDSYWVDIATHPLYRQGCSILDVVNVQSALLVAIDHGYEDIASVLLDNGAQVIFYRGKHRTQGPVPRFPEQDFVMSNETHLLYFVPLSEGTPSCPSSLLLLGHSVGPQKSALKLAVLREDESMVRFILGNGFKVQ</sequence>
<protein>
    <submittedName>
        <fullName evidence="1">Uncharacterized protein</fullName>
    </submittedName>
</protein>
<proteinExistence type="predicted"/>
<accession>A0ACC3AZ84</accession>
<evidence type="ECO:0000313" key="1">
    <source>
        <dbReference type="EMBL" id="KAK1143290.1"/>
    </source>
</evidence>
<gene>
    <name evidence="1" type="ORF">N8T08_006817</name>
</gene>
<dbReference type="Proteomes" id="UP001177260">
    <property type="component" value="Unassembled WGS sequence"/>
</dbReference>
<name>A0ACC3AZ84_9EURO</name>
<comment type="caution">
    <text evidence="1">The sequence shown here is derived from an EMBL/GenBank/DDBJ whole genome shotgun (WGS) entry which is preliminary data.</text>
</comment>